<reference evidence="3" key="1">
    <citation type="submission" date="2023-06" db="EMBL/GenBank/DDBJ databases">
        <title>Male Hemibagrus guttatus genome.</title>
        <authorList>
            <person name="Bian C."/>
        </authorList>
    </citation>
    <scope>NUCLEOTIDE SEQUENCE</scope>
    <source>
        <strain evidence="3">Male_cb2023</strain>
        <tissue evidence="3">Muscle</tissue>
    </source>
</reference>
<evidence type="ECO:0000313" key="4">
    <source>
        <dbReference type="Proteomes" id="UP001274896"/>
    </source>
</evidence>
<evidence type="ECO:0000313" key="3">
    <source>
        <dbReference type="EMBL" id="KAK3521305.1"/>
    </source>
</evidence>
<evidence type="ECO:0008006" key="5">
    <source>
        <dbReference type="Google" id="ProtNLM"/>
    </source>
</evidence>
<dbReference type="AlphaFoldDB" id="A0AAE0QJ70"/>
<organism evidence="3 4">
    <name type="scientific">Hemibagrus guttatus</name>
    <dbReference type="NCBI Taxonomy" id="175788"/>
    <lineage>
        <taxon>Eukaryota</taxon>
        <taxon>Metazoa</taxon>
        <taxon>Chordata</taxon>
        <taxon>Craniata</taxon>
        <taxon>Vertebrata</taxon>
        <taxon>Euteleostomi</taxon>
        <taxon>Actinopterygii</taxon>
        <taxon>Neopterygii</taxon>
        <taxon>Teleostei</taxon>
        <taxon>Ostariophysi</taxon>
        <taxon>Siluriformes</taxon>
        <taxon>Bagridae</taxon>
        <taxon>Hemibagrus</taxon>
    </lineage>
</organism>
<accession>A0AAE0QJ70</accession>
<dbReference type="Pfam" id="PF00078">
    <property type="entry name" value="RVT_1"/>
    <property type="match status" value="1"/>
</dbReference>
<evidence type="ECO:0000259" key="2">
    <source>
        <dbReference type="Pfam" id="PF09004"/>
    </source>
</evidence>
<dbReference type="Pfam" id="PF09004">
    <property type="entry name" value="ALKBH8_N"/>
    <property type="match status" value="1"/>
</dbReference>
<keyword evidence="4" id="KW-1185">Reference proteome</keyword>
<dbReference type="InterPro" id="IPR000477">
    <property type="entry name" value="RT_dom"/>
</dbReference>
<name>A0AAE0QJ70_9TELE</name>
<dbReference type="InterPro" id="IPR015095">
    <property type="entry name" value="AlkB_hom8_N"/>
</dbReference>
<feature type="domain" description="Alkylated DNA repair protein AlkB homologue 8 N-terminal" evidence="2">
    <location>
        <begin position="318"/>
        <end position="359"/>
    </location>
</feature>
<comment type="caution">
    <text evidence="3">The sequence shown here is derived from an EMBL/GenBank/DDBJ whole genome shotgun (WGS) entry which is preliminary data.</text>
</comment>
<sequence length="516" mass="57315">MSFRNLSFYTRFEAQNDMTARKTIPPPEDQVLCLTTANVRKTLCRVNPRKAAGPDNIPGRVLRECAEQLAEVFTDIFNISLSSAVVPTCLKTTTIIPVPKKSPVACLNDYRPVELIPIIMKCFERLVMRQIKDMLPPSLDPMQFAYRQNRSTDDAISTTLHLSLQTWKIRTLMYECCSSTSVQHSTQSSLPDREAEPAGHQHLPLCNWILDFLAGRPQSVRIGNSTSSTTTLNSGAPQGCVLSPLLFTLLTHECAAMHSSNHIIKFADDTTVVGLISKNDESAYREEVQSLTAWCKANDLSLNSTKFLGVHLAEDLTWSLNTSSITKKAQQRLYFLRRLRKAHLPTLILTTFYRGTIESILSSCITAWFGNCTVSDRKTLQRIGRTAEKIIGVSLPSITDIYSTRCIRKANSIVDDPTHPSHTLFTLLPSGKSTIEVAFGCSLFGVATADRLVRTTTWHRFYARCPSCRNPPIFPGLGPAPHPVAGVEALAGNRTRAFRMIGEKPTTEPPMPFALT</sequence>
<evidence type="ECO:0000259" key="1">
    <source>
        <dbReference type="Pfam" id="PF00078"/>
    </source>
</evidence>
<feature type="domain" description="Reverse transcriptase" evidence="1">
    <location>
        <begin position="98"/>
        <end position="310"/>
    </location>
</feature>
<dbReference type="GO" id="GO:0008168">
    <property type="term" value="F:methyltransferase activity"/>
    <property type="evidence" value="ECO:0007669"/>
    <property type="project" value="InterPro"/>
</dbReference>
<protein>
    <recommendedName>
        <fullName evidence="5">Reverse transcriptase domain-containing protein</fullName>
    </recommendedName>
</protein>
<dbReference type="CDD" id="cd01650">
    <property type="entry name" value="RT_nLTR_like"/>
    <property type="match status" value="1"/>
</dbReference>
<dbReference type="GO" id="GO:0016706">
    <property type="term" value="F:2-oxoglutarate-dependent dioxygenase activity"/>
    <property type="evidence" value="ECO:0007669"/>
    <property type="project" value="InterPro"/>
</dbReference>
<proteinExistence type="predicted"/>
<dbReference type="SUPFAM" id="SSF56672">
    <property type="entry name" value="DNA/RNA polymerases"/>
    <property type="match status" value="1"/>
</dbReference>
<dbReference type="PANTHER" id="PTHR47510">
    <property type="entry name" value="REVERSE TRANSCRIPTASE DOMAIN-CONTAINING PROTEIN"/>
    <property type="match status" value="1"/>
</dbReference>
<gene>
    <name evidence="3" type="ORF">QTP70_003153</name>
</gene>
<dbReference type="EMBL" id="JAUCMX010000015">
    <property type="protein sequence ID" value="KAK3521305.1"/>
    <property type="molecule type" value="Genomic_DNA"/>
</dbReference>
<dbReference type="InterPro" id="IPR043502">
    <property type="entry name" value="DNA/RNA_pol_sf"/>
</dbReference>
<dbReference type="PANTHER" id="PTHR47510:SF3">
    <property type="entry name" value="ENDO_EXONUCLEASE_PHOSPHATASE DOMAIN-CONTAINING PROTEIN"/>
    <property type="match status" value="1"/>
</dbReference>
<dbReference type="Proteomes" id="UP001274896">
    <property type="component" value="Unassembled WGS sequence"/>
</dbReference>